<feature type="coiled-coil region" evidence="6">
    <location>
        <begin position="72"/>
        <end position="99"/>
    </location>
</feature>
<evidence type="ECO:0000259" key="8">
    <source>
        <dbReference type="PROSITE" id="PS50811"/>
    </source>
</evidence>
<protein>
    <recommendedName>
        <fullName evidence="8">WRKY domain-containing protein</fullName>
    </recommendedName>
</protein>
<dbReference type="Pfam" id="PF03106">
    <property type="entry name" value="WRKY"/>
    <property type="match status" value="1"/>
</dbReference>
<organism evidence="9 10">
    <name type="scientific">Vicia faba</name>
    <name type="common">Broad bean</name>
    <name type="synonym">Faba vulgaris</name>
    <dbReference type="NCBI Taxonomy" id="3906"/>
    <lineage>
        <taxon>Eukaryota</taxon>
        <taxon>Viridiplantae</taxon>
        <taxon>Streptophyta</taxon>
        <taxon>Embryophyta</taxon>
        <taxon>Tracheophyta</taxon>
        <taxon>Spermatophyta</taxon>
        <taxon>Magnoliopsida</taxon>
        <taxon>eudicotyledons</taxon>
        <taxon>Gunneridae</taxon>
        <taxon>Pentapetalae</taxon>
        <taxon>rosids</taxon>
        <taxon>fabids</taxon>
        <taxon>Fabales</taxon>
        <taxon>Fabaceae</taxon>
        <taxon>Papilionoideae</taxon>
        <taxon>50 kb inversion clade</taxon>
        <taxon>NPAAA clade</taxon>
        <taxon>Hologalegina</taxon>
        <taxon>IRL clade</taxon>
        <taxon>Fabeae</taxon>
        <taxon>Vicia</taxon>
    </lineage>
</organism>
<dbReference type="GO" id="GO:0005634">
    <property type="term" value="C:nucleus"/>
    <property type="evidence" value="ECO:0007669"/>
    <property type="project" value="UniProtKB-SubCell"/>
</dbReference>
<feature type="domain" description="WRKY" evidence="8">
    <location>
        <begin position="209"/>
        <end position="275"/>
    </location>
</feature>
<evidence type="ECO:0000256" key="6">
    <source>
        <dbReference type="SAM" id="Coils"/>
    </source>
</evidence>
<keyword evidence="3" id="KW-0238">DNA-binding</keyword>
<dbReference type="PANTHER" id="PTHR31429:SF64">
    <property type="entry name" value="TRANSCRIPTION FACTOR WRKY FAMILY-RELATED"/>
    <property type="match status" value="1"/>
</dbReference>
<accession>A0AAV0YMW4</accession>
<feature type="compositionally biased region" description="Polar residues" evidence="7">
    <location>
        <begin position="34"/>
        <end position="45"/>
    </location>
</feature>
<evidence type="ECO:0000256" key="3">
    <source>
        <dbReference type="ARBA" id="ARBA00023125"/>
    </source>
</evidence>
<comment type="subcellular location">
    <subcellularLocation>
        <location evidence="1">Nucleus</location>
    </subcellularLocation>
</comment>
<dbReference type="GO" id="GO:0003700">
    <property type="term" value="F:DNA-binding transcription factor activity"/>
    <property type="evidence" value="ECO:0007669"/>
    <property type="project" value="InterPro"/>
</dbReference>
<feature type="region of interest" description="Disordered" evidence="7">
    <location>
        <begin position="1"/>
        <end position="47"/>
    </location>
</feature>
<dbReference type="SUPFAM" id="SSF118290">
    <property type="entry name" value="WRKY DNA-binding domain"/>
    <property type="match status" value="1"/>
</dbReference>
<name>A0AAV0YMW4_VICFA</name>
<dbReference type="EMBL" id="OX451736">
    <property type="protein sequence ID" value="CAI8587435.1"/>
    <property type="molecule type" value="Genomic_DNA"/>
</dbReference>
<dbReference type="PROSITE" id="PS50811">
    <property type="entry name" value="WRKY"/>
    <property type="match status" value="1"/>
</dbReference>
<evidence type="ECO:0000256" key="1">
    <source>
        <dbReference type="ARBA" id="ARBA00004123"/>
    </source>
</evidence>
<keyword evidence="5" id="KW-0539">Nucleus</keyword>
<evidence type="ECO:0000256" key="4">
    <source>
        <dbReference type="ARBA" id="ARBA00023163"/>
    </source>
</evidence>
<proteinExistence type="predicted"/>
<keyword evidence="10" id="KW-1185">Reference proteome</keyword>
<evidence type="ECO:0000256" key="5">
    <source>
        <dbReference type="ARBA" id="ARBA00023242"/>
    </source>
</evidence>
<dbReference type="PANTHER" id="PTHR31429">
    <property type="entry name" value="WRKY TRANSCRIPTION FACTOR 36-RELATED"/>
    <property type="match status" value="1"/>
</dbReference>
<dbReference type="InterPro" id="IPR044810">
    <property type="entry name" value="WRKY_plant"/>
</dbReference>
<dbReference type="InterPro" id="IPR003657">
    <property type="entry name" value="WRKY_dom"/>
</dbReference>
<keyword evidence="2" id="KW-0805">Transcription regulation</keyword>
<keyword evidence="6" id="KW-0175">Coiled coil</keyword>
<feature type="compositionally biased region" description="Basic and acidic residues" evidence="7">
    <location>
        <begin position="1"/>
        <end position="33"/>
    </location>
</feature>
<dbReference type="InterPro" id="IPR036576">
    <property type="entry name" value="WRKY_dom_sf"/>
</dbReference>
<dbReference type="SMART" id="SM00774">
    <property type="entry name" value="WRKY"/>
    <property type="match status" value="1"/>
</dbReference>
<evidence type="ECO:0000313" key="9">
    <source>
        <dbReference type="EMBL" id="CAI8587435.1"/>
    </source>
</evidence>
<dbReference type="GO" id="GO:0043565">
    <property type="term" value="F:sequence-specific DNA binding"/>
    <property type="evidence" value="ECO:0007669"/>
    <property type="project" value="InterPro"/>
</dbReference>
<dbReference type="Gene3D" id="2.20.25.80">
    <property type="entry name" value="WRKY domain"/>
    <property type="match status" value="1"/>
</dbReference>
<gene>
    <name evidence="9" type="ORF">VFH_I299400</name>
</gene>
<reference evidence="9 10" key="1">
    <citation type="submission" date="2023-01" db="EMBL/GenBank/DDBJ databases">
        <authorList>
            <person name="Kreplak J."/>
        </authorList>
    </citation>
    <scope>NUCLEOTIDE SEQUENCE [LARGE SCALE GENOMIC DNA]</scope>
</reference>
<evidence type="ECO:0000256" key="2">
    <source>
        <dbReference type="ARBA" id="ARBA00023015"/>
    </source>
</evidence>
<sequence length="430" mass="48423">MEEKTSTKIFMEVDERPSSSYEHGKNRDSESKTYEPSSLHNNTPGSSLLLSLSLNNTTQLPHQTQGKSQIHIGRLRVKLEEEKKENENLKVMINLVNERCIVLQNRLLLHQLSSLPQNNHNLPNGNIQDEEKPVFPTRQLLNIDEPSASDCSKREGFASLENNENINIGRNFAYECFNSIHEGEIISKKEDQVYEVECRRARVSIRARSDFSLMVDGCQWRKYGQKTAKGNPCPRAYYRCSMGTSCPVRKQVQRCFKDESVFITTYEGNHNHQLPPAAKPIANLTSSALNTFLSNSTTNLQYGNSISNTFLFSSPLSPPNSNAIATLSPSPTCPTITLDFTLPPSNYLQFKNHKQPSLFSFPFQGYSYPQSFEVFPNMINNERKLALVDVVSEAIAKDPSLKATLFAAMSSFTNEDPLNINIHSELSKSA</sequence>
<evidence type="ECO:0000313" key="10">
    <source>
        <dbReference type="Proteomes" id="UP001157006"/>
    </source>
</evidence>
<keyword evidence="4" id="KW-0804">Transcription</keyword>
<dbReference type="Proteomes" id="UP001157006">
    <property type="component" value="Chromosome 1L"/>
</dbReference>
<evidence type="ECO:0000256" key="7">
    <source>
        <dbReference type="SAM" id="MobiDB-lite"/>
    </source>
</evidence>
<dbReference type="AlphaFoldDB" id="A0AAV0YMW4"/>